<feature type="binding site" evidence="8">
    <location>
        <position position="272"/>
    </location>
    <ligand>
        <name>substrate</name>
    </ligand>
</feature>
<dbReference type="Proteomes" id="UP000019141">
    <property type="component" value="Unassembled WGS sequence"/>
</dbReference>
<evidence type="ECO:0000256" key="4">
    <source>
        <dbReference type="ARBA" id="ARBA00023002"/>
    </source>
</evidence>
<evidence type="ECO:0000256" key="3">
    <source>
        <dbReference type="ARBA" id="ARBA00012954"/>
    </source>
</evidence>
<dbReference type="InterPro" id="IPR028357">
    <property type="entry name" value="UDPglc_DH_bac"/>
</dbReference>
<evidence type="ECO:0000256" key="8">
    <source>
        <dbReference type="PIRSR" id="PIRSR500134-2"/>
    </source>
</evidence>
<dbReference type="InterPro" id="IPR008927">
    <property type="entry name" value="6-PGluconate_DH-like_C_sf"/>
</dbReference>
<feature type="non-terminal residue" evidence="11">
    <location>
        <position position="1"/>
    </location>
</feature>
<dbReference type="InterPro" id="IPR001732">
    <property type="entry name" value="UDP-Glc/GDP-Man_DH_N"/>
</dbReference>
<comment type="pathway">
    <text evidence="1">Nucleotide-sugar biosynthesis; UDP-alpha-D-glucuronate biosynthesis; UDP-alpha-D-glucuronate from UDP-alpha-D-glucose: step 1/1.</text>
</comment>
<dbReference type="GO" id="GO:0003979">
    <property type="term" value="F:UDP-glucose 6-dehydrogenase activity"/>
    <property type="evidence" value="ECO:0007669"/>
    <property type="project" value="UniProtKB-EC"/>
</dbReference>
<dbReference type="SMART" id="SM00984">
    <property type="entry name" value="UDPG_MGDP_dh_C"/>
    <property type="match status" value="1"/>
</dbReference>
<organism evidence="11 12">
    <name type="scientific">Entotheonella factor</name>
    <dbReference type="NCBI Taxonomy" id="1429438"/>
    <lineage>
        <taxon>Bacteria</taxon>
        <taxon>Pseudomonadati</taxon>
        <taxon>Nitrospinota/Tectimicrobiota group</taxon>
        <taxon>Candidatus Tectimicrobiota</taxon>
        <taxon>Candidatus Entotheonellia</taxon>
        <taxon>Candidatus Entotheonellales</taxon>
        <taxon>Candidatus Entotheonellaceae</taxon>
        <taxon>Candidatus Entotheonella</taxon>
    </lineage>
</organism>
<feature type="domain" description="UDP-glucose/GDP-mannose dehydrogenase C-terminal" evidence="10">
    <location>
        <begin position="265"/>
        <end position="373"/>
    </location>
</feature>
<dbReference type="SUPFAM" id="SSF51735">
    <property type="entry name" value="NAD(P)-binding Rossmann-fold domains"/>
    <property type="match status" value="1"/>
</dbReference>
<dbReference type="PANTHER" id="PTHR43750">
    <property type="entry name" value="UDP-GLUCOSE 6-DEHYDROGENASE TUAD"/>
    <property type="match status" value="1"/>
</dbReference>
<keyword evidence="5 9" id="KW-0520">NAD</keyword>
<feature type="binding site" evidence="9">
    <location>
        <position position="216"/>
    </location>
    <ligand>
        <name>NAD(+)</name>
        <dbReference type="ChEBI" id="CHEBI:57540"/>
    </ligand>
</feature>
<feature type="binding site" evidence="9">
    <location>
        <position position="32"/>
    </location>
    <ligand>
        <name>NAD(+)</name>
        <dbReference type="ChEBI" id="CHEBI:57540"/>
    </ligand>
</feature>
<evidence type="ECO:0000313" key="12">
    <source>
        <dbReference type="Proteomes" id="UP000019141"/>
    </source>
</evidence>
<dbReference type="PANTHER" id="PTHR43750:SF1">
    <property type="entry name" value="GDP-MANNOSE 6-DEHYDROGENASE"/>
    <property type="match status" value="1"/>
</dbReference>
<name>W4LHU9_ENTF1</name>
<evidence type="ECO:0000256" key="1">
    <source>
        <dbReference type="ARBA" id="ARBA00004701"/>
    </source>
</evidence>
<dbReference type="Pfam" id="PF00984">
    <property type="entry name" value="UDPG_MGDP_dh"/>
    <property type="match status" value="1"/>
</dbReference>
<dbReference type="EMBL" id="AZHW01000729">
    <property type="protein sequence ID" value="ETW96896.1"/>
    <property type="molecule type" value="Genomic_DNA"/>
</dbReference>
<keyword evidence="4" id="KW-0560">Oxidoreductase</keyword>
<keyword evidence="12" id="KW-1185">Reference proteome</keyword>
<dbReference type="InterPro" id="IPR036220">
    <property type="entry name" value="UDP-Glc/GDP-Man_DH_C_sf"/>
</dbReference>
<dbReference type="EC" id="1.1.1.22" evidence="3"/>
<dbReference type="Gene3D" id="3.40.50.720">
    <property type="entry name" value="NAD(P)-binding Rossmann-like Domain"/>
    <property type="match status" value="2"/>
</dbReference>
<dbReference type="InterPro" id="IPR014026">
    <property type="entry name" value="UDP-Glc/GDP-Man_DH_dimer"/>
</dbReference>
<evidence type="ECO:0000256" key="5">
    <source>
        <dbReference type="ARBA" id="ARBA00023027"/>
    </source>
</evidence>
<comment type="catalytic activity">
    <reaction evidence="6">
        <text>UDP-alpha-D-glucose + 2 NAD(+) + H2O = UDP-alpha-D-glucuronate + 2 NADH + 3 H(+)</text>
        <dbReference type="Rhea" id="RHEA:23596"/>
        <dbReference type="ChEBI" id="CHEBI:15377"/>
        <dbReference type="ChEBI" id="CHEBI:15378"/>
        <dbReference type="ChEBI" id="CHEBI:57540"/>
        <dbReference type="ChEBI" id="CHEBI:57945"/>
        <dbReference type="ChEBI" id="CHEBI:58052"/>
        <dbReference type="ChEBI" id="CHEBI:58885"/>
        <dbReference type="EC" id="1.1.1.22"/>
    </reaction>
</comment>
<dbReference type="Gene3D" id="1.20.5.170">
    <property type="match status" value="1"/>
</dbReference>
<evidence type="ECO:0000256" key="2">
    <source>
        <dbReference type="ARBA" id="ARBA00006601"/>
    </source>
</evidence>
<feature type="binding site" evidence="8">
    <location>
        <begin position="202"/>
        <end position="206"/>
    </location>
    <ligand>
        <name>substrate</name>
    </ligand>
</feature>
<evidence type="ECO:0000259" key="10">
    <source>
        <dbReference type="SMART" id="SM00984"/>
    </source>
</evidence>
<gene>
    <name evidence="11" type="ORF">ETSY1_24720</name>
</gene>
<sequence>LKAQVAQGRLMATDQVEDAVAQSDMSFICVGTPSTAHGTLDLSQVEHVCRQIGDVLKQYNKPHTVVIRSTMLPGSCQHMADLLADVSGLTLGQDLHLAFNPEFLREGTAVDDFYAPPYTVVGTAHPRAAATLEALYGFLATPLEQVGLAEAEMLKYACNAFHATKITFANEIGRVARELNVDGKQVMELLCQDRVLNISPAYMRPGFAYGGSCLPKDLRALVGRARLQNTHVPLLESLAWSNRLQIEHAYEIIAQAVQSKEDTIGFLGFSFKAGTDDLRESPMVDLVERFIGKGYRLLLYDQYVSLARLMGANKQYIQQEIPHLAELMAEDVAHVLRMSKVLVVVSRKGPYEEALTQADSSTRIICLEDILSGHARML</sequence>
<evidence type="ECO:0000256" key="7">
    <source>
        <dbReference type="PIRSR" id="PIRSR500134-1"/>
    </source>
</evidence>
<comment type="caution">
    <text evidence="11">The sequence shown here is derived from an EMBL/GenBank/DDBJ whole genome shotgun (WGS) entry which is preliminary data.</text>
</comment>
<evidence type="ECO:0000256" key="6">
    <source>
        <dbReference type="ARBA" id="ARBA00047473"/>
    </source>
</evidence>
<feature type="binding site" evidence="8">
    <location>
        <begin position="103"/>
        <end position="106"/>
    </location>
    <ligand>
        <name>substrate</name>
    </ligand>
</feature>
<dbReference type="Pfam" id="PF03720">
    <property type="entry name" value="UDPG_MGDP_dh_C"/>
    <property type="match status" value="1"/>
</dbReference>
<evidence type="ECO:0000256" key="9">
    <source>
        <dbReference type="PIRSR" id="PIRSR500134-3"/>
    </source>
</evidence>
<dbReference type="GO" id="GO:0006065">
    <property type="term" value="P:UDP-glucuronate biosynthetic process"/>
    <property type="evidence" value="ECO:0007669"/>
    <property type="project" value="UniProtKB-UniPathway"/>
</dbReference>
<dbReference type="InterPro" id="IPR014027">
    <property type="entry name" value="UDP-Glc/GDP-Man_DH_C"/>
</dbReference>
<dbReference type="NCBIfam" id="TIGR03026">
    <property type="entry name" value="NDP-sugDHase"/>
    <property type="match status" value="1"/>
</dbReference>
<dbReference type="GO" id="GO:0051287">
    <property type="term" value="F:NAD binding"/>
    <property type="evidence" value="ECO:0007669"/>
    <property type="project" value="InterPro"/>
</dbReference>
<dbReference type="PIRSF" id="PIRSF500134">
    <property type="entry name" value="UDPglc_DH_bac"/>
    <property type="match status" value="1"/>
</dbReference>
<proteinExistence type="inferred from homology"/>
<dbReference type="UniPathway" id="UPA00038">
    <property type="reaction ID" value="UER00491"/>
</dbReference>
<feature type="binding site" evidence="9">
    <location>
        <position position="70"/>
    </location>
    <ligand>
        <name>NAD(+)</name>
        <dbReference type="ChEBI" id="CHEBI:57540"/>
    </ligand>
</feature>
<dbReference type="InterPro" id="IPR017476">
    <property type="entry name" value="UDP-Glc/GDP-Man"/>
</dbReference>
<feature type="binding site" evidence="8">
    <location>
        <position position="155"/>
    </location>
    <ligand>
        <name>substrate</name>
    </ligand>
</feature>
<feature type="binding site" evidence="8">
    <location>
        <position position="210"/>
    </location>
    <ligand>
        <name>substrate</name>
    </ligand>
</feature>
<comment type="similarity">
    <text evidence="2">Belongs to the UDP-glucose/GDP-mannose dehydrogenase family.</text>
</comment>
<accession>W4LHU9</accession>
<dbReference type="PATRIC" id="fig|1429438.4.peg.4738"/>
<dbReference type="SUPFAM" id="SSF48179">
    <property type="entry name" value="6-phosphogluconate dehydrogenase C-terminal domain-like"/>
    <property type="match status" value="1"/>
</dbReference>
<dbReference type="Pfam" id="PF03721">
    <property type="entry name" value="UDPG_MGDP_dh_N"/>
    <property type="match status" value="1"/>
</dbReference>
<feature type="binding site" evidence="9">
    <location>
        <position position="106"/>
    </location>
    <ligand>
        <name>NAD(+)</name>
        <dbReference type="ChEBI" id="CHEBI:57540"/>
    </ligand>
</feature>
<dbReference type="AlphaFoldDB" id="W4LHU9"/>
<reference evidence="11 12" key="1">
    <citation type="journal article" date="2014" name="Nature">
        <title>An environmental bacterial taxon with a large and distinct metabolic repertoire.</title>
        <authorList>
            <person name="Wilson M.C."/>
            <person name="Mori T."/>
            <person name="Ruckert C."/>
            <person name="Uria A.R."/>
            <person name="Helf M.J."/>
            <person name="Takada K."/>
            <person name="Gernert C."/>
            <person name="Steffens U.A."/>
            <person name="Heycke N."/>
            <person name="Schmitt S."/>
            <person name="Rinke C."/>
            <person name="Helfrich E.J."/>
            <person name="Brachmann A.O."/>
            <person name="Gurgui C."/>
            <person name="Wakimoto T."/>
            <person name="Kracht M."/>
            <person name="Crusemann M."/>
            <person name="Hentschel U."/>
            <person name="Abe I."/>
            <person name="Matsunaga S."/>
            <person name="Kalinowski J."/>
            <person name="Takeyama H."/>
            <person name="Piel J."/>
        </authorList>
    </citation>
    <scope>NUCLEOTIDE SEQUENCE [LARGE SCALE GENOMIC DNA]</scope>
    <source>
        <strain evidence="12">TSY1</strain>
    </source>
</reference>
<dbReference type="PIRSF" id="PIRSF000124">
    <property type="entry name" value="UDPglc_GDPman_dh"/>
    <property type="match status" value="1"/>
</dbReference>
<dbReference type="SUPFAM" id="SSF52413">
    <property type="entry name" value="UDP-glucose/GDP-mannose dehydrogenase C-terminal domain"/>
    <property type="match status" value="1"/>
</dbReference>
<feature type="binding site" evidence="9">
    <location>
        <position position="279"/>
    </location>
    <ligand>
        <name>NAD(+)</name>
        <dbReference type="ChEBI" id="CHEBI:57540"/>
    </ligand>
</feature>
<dbReference type="HOGENOM" id="CLU_730580_0_0_7"/>
<protein>
    <recommendedName>
        <fullName evidence="3">UDP-glucose 6-dehydrogenase</fullName>
        <ecNumber evidence="3">1.1.1.22</ecNumber>
    </recommendedName>
</protein>
<feature type="active site" description="Nucleophile" evidence="7">
    <location>
        <position position="213"/>
    </location>
</feature>
<dbReference type="InterPro" id="IPR036291">
    <property type="entry name" value="NAD(P)-bd_dom_sf"/>
</dbReference>
<dbReference type="GO" id="GO:0000271">
    <property type="term" value="P:polysaccharide biosynthetic process"/>
    <property type="evidence" value="ECO:0007669"/>
    <property type="project" value="InterPro"/>
</dbReference>
<evidence type="ECO:0000313" key="11">
    <source>
        <dbReference type="EMBL" id="ETW96896.1"/>
    </source>
</evidence>